<name>A0A7R8H2Z0_LEPSM</name>
<dbReference type="AlphaFoldDB" id="A0A7R8H2Z0"/>
<evidence type="ECO:0000313" key="3">
    <source>
        <dbReference type="Proteomes" id="UP000675881"/>
    </source>
</evidence>
<feature type="region of interest" description="Disordered" evidence="1">
    <location>
        <begin position="180"/>
        <end position="217"/>
    </location>
</feature>
<evidence type="ECO:0000256" key="1">
    <source>
        <dbReference type="SAM" id="MobiDB-lite"/>
    </source>
</evidence>
<reference evidence="2" key="1">
    <citation type="submission" date="2021-02" db="EMBL/GenBank/DDBJ databases">
        <authorList>
            <person name="Bekaert M."/>
        </authorList>
    </citation>
    <scope>NUCLEOTIDE SEQUENCE</scope>
    <source>
        <strain evidence="2">IoA-00</strain>
    </source>
</reference>
<gene>
    <name evidence="2" type="ORF">LSAA_4353</name>
</gene>
<feature type="compositionally biased region" description="Basic and acidic residues" evidence="1">
    <location>
        <begin position="198"/>
        <end position="217"/>
    </location>
</feature>
<sequence length="217" mass="24938">MEYTGSRGISDVVKDNIYNVTLVRWKDIKVATVASLLYGKEPMKRPSRYIKDKGGRVYIDQLNAISVYDRHMGGVDRNGRGHFSVDIPINNEYQLLYRLQPHNQGQKRLDLLGFRREIVEVYYKRFQSDKTISPILPTSRSIPKIVIDIRYDRRDHWIAKGNQRGCVQCSNTSRQCVANAAETSEEDEGETEVSQVIEESHLRKGSSTEEVKSKDDV</sequence>
<dbReference type="EMBL" id="HG994592">
    <property type="protein sequence ID" value="CAF2832228.1"/>
    <property type="molecule type" value="Genomic_DNA"/>
</dbReference>
<protein>
    <submittedName>
        <fullName evidence="2">(salmon louse) hypothetical protein</fullName>
    </submittedName>
</protein>
<accession>A0A7R8H2Z0</accession>
<proteinExistence type="predicted"/>
<evidence type="ECO:0000313" key="2">
    <source>
        <dbReference type="EMBL" id="CAF2832228.1"/>
    </source>
</evidence>
<keyword evidence="3" id="KW-1185">Reference proteome</keyword>
<dbReference type="OrthoDB" id="10057240at2759"/>
<organism evidence="2 3">
    <name type="scientific">Lepeophtheirus salmonis</name>
    <name type="common">Salmon louse</name>
    <name type="synonym">Caligus salmonis</name>
    <dbReference type="NCBI Taxonomy" id="72036"/>
    <lineage>
        <taxon>Eukaryota</taxon>
        <taxon>Metazoa</taxon>
        <taxon>Ecdysozoa</taxon>
        <taxon>Arthropoda</taxon>
        <taxon>Crustacea</taxon>
        <taxon>Multicrustacea</taxon>
        <taxon>Hexanauplia</taxon>
        <taxon>Copepoda</taxon>
        <taxon>Siphonostomatoida</taxon>
        <taxon>Caligidae</taxon>
        <taxon>Lepeophtheirus</taxon>
    </lineage>
</organism>
<dbReference type="Proteomes" id="UP000675881">
    <property type="component" value="Chromosome 13"/>
</dbReference>